<reference evidence="6" key="1">
    <citation type="submission" date="2018-05" db="EMBL/GenBank/DDBJ databases">
        <authorList>
            <person name="Lanie J.A."/>
            <person name="Ng W.-L."/>
            <person name="Kazmierczak K.M."/>
            <person name="Andrzejewski T.M."/>
            <person name="Davidsen T.M."/>
            <person name="Wayne K.J."/>
            <person name="Tettelin H."/>
            <person name="Glass J.I."/>
            <person name="Rusch D."/>
            <person name="Podicherti R."/>
            <person name="Tsui H.-C.T."/>
            <person name="Winkler M.E."/>
        </authorList>
    </citation>
    <scope>NUCLEOTIDE SEQUENCE</scope>
</reference>
<keyword evidence="2 5" id="KW-0812">Transmembrane</keyword>
<keyword evidence="4 5" id="KW-0472">Membrane</keyword>
<feature type="transmembrane region" description="Helical" evidence="5">
    <location>
        <begin position="289"/>
        <end position="308"/>
    </location>
</feature>
<feature type="non-terminal residue" evidence="6">
    <location>
        <position position="1"/>
    </location>
</feature>
<feature type="transmembrane region" description="Helical" evidence="5">
    <location>
        <begin position="159"/>
        <end position="179"/>
    </location>
</feature>
<dbReference type="PANTHER" id="PTHR11432">
    <property type="entry name" value="NADH DEHYDROGENASE SUBUNIT 1"/>
    <property type="match status" value="1"/>
</dbReference>
<evidence type="ECO:0000313" key="6">
    <source>
        <dbReference type="EMBL" id="SVB42198.1"/>
    </source>
</evidence>
<dbReference type="PANTHER" id="PTHR11432:SF3">
    <property type="entry name" value="NADH-UBIQUINONE OXIDOREDUCTASE CHAIN 1"/>
    <property type="match status" value="1"/>
</dbReference>
<protein>
    <recommendedName>
        <fullName evidence="7">NADH:ubiquinone oxidoreductase subunit 1 (Chain H)</fullName>
    </recommendedName>
</protein>
<evidence type="ECO:0000256" key="3">
    <source>
        <dbReference type="ARBA" id="ARBA00022989"/>
    </source>
</evidence>
<dbReference type="AlphaFoldDB" id="A0A382DUY3"/>
<feature type="transmembrane region" description="Helical" evidence="5">
    <location>
        <begin position="320"/>
        <end position="342"/>
    </location>
</feature>
<organism evidence="6">
    <name type="scientific">marine metagenome</name>
    <dbReference type="NCBI Taxonomy" id="408172"/>
    <lineage>
        <taxon>unclassified sequences</taxon>
        <taxon>metagenomes</taxon>
        <taxon>ecological metagenomes</taxon>
    </lineage>
</organism>
<dbReference type="NCBIfam" id="NF004741">
    <property type="entry name" value="PRK06076.1-2"/>
    <property type="match status" value="1"/>
</dbReference>
<feature type="transmembrane region" description="Helical" evidence="5">
    <location>
        <begin position="6"/>
        <end position="28"/>
    </location>
</feature>
<dbReference type="PROSITE" id="PS00668">
    <property type="entry name" value="COMPLEX1_ND1_2"/>
    <property type="match status" value="1"/>
</dbReference>
<sequence>VILPLIGLLGGTVIFLVMAVNALVAVYFERKVSAFMQDRLGPMEVGILGFKGGKKFWGGIGQTLADAIKLLTKEDILPKDSDKFLMILAPFIIFSGAFLTFIGLPFAQNIVISDFNIGLFYIVAMSSVGVIGIILAGWSSNNKWSLYGAMRAAAQIISYEIPIGLSLLLVVIVSGSLHLGDIVQWQEANRWFIFHSPFAFLAFFIYFISTVAETNRTPFDIPEAESELVAGWMTEYSGFRWALFFLSEYANMLIVCIVASIVFLGGWLSPLHIINIFPESWYIVDGPTLGFFWLSLKAVILIFVMMWFRWTFPRLRVDQLMYVCWKVFIPFALANLFFVSLWELIF</sequence>
<proteinExistence type="inferred from homology"/>
<evidence type="ECO:0000256" key="5">
    <source>
        <dbReference type="SAM" id="Phobius"/>
    </source>
</evidence>
<evidence type="ECO:0000256" key="2">
    <source>
        <dbReference type="ARBA" id="ARBA00022692"/>
    </source>
</evidence>
<feature type="transmembrane region" description="Helical" evidence="5">
    <location>
        <begin position="119"/>
        <end position="138"/>
    </location>
</feature>
<gene>
    <name evidence="6" type="ORF">METZ01_LOCUS195052</name>
</gene>
<comment type="subcellular location">
    <subcellularLocation>
        <location evidence="1">Membrane</location>
        <topology evidence="1">Multi-pass membrane protein</topology>
    </subcellularLocation>
</comment>
<dbReference type="Pfam" id="PF00146">
    <property type="entry name" value="NADHdh"/>
    <property type="match status" value="1"/>
</dbReference>
<accession>A0A382DUY3</accession>
<evidence type="ECO:0008006" key="7">
    <source>
        <dbReference type="Google" id="ProtNLM"/>
    </source>
</evidence>
<dbReference type="GO" id="GO:0009060">
    <property type="term" value="P:aerobic respiration"/>
    <property type="evidence" value="ECO:0007669"/>
    <property type="project" value="TreeGrafter"/>
</dbReference>
<feature type="transmembrane region" description="Helical" evidence="5">
    <location>
        <begin position="249"/>
        <end position="269"/>
    </location>
</feature>
<dbReference type="PROSITE" id="PS00667">
    <property type="entry name" value="COMPLEX1_ND1_1"/>
    <property type="match status" value="1"/>
</dbReference>
<dbReference type="EMBL" id="UINC01041226">
    <property type="protein sequence ID" value="SVB42198.1"/>
    <property type="molecule type" value="Genomic_DNA"/>
</dbReference>
<feature type="transmembrane region" description="Helical" evidence="5">
    <location>
        <begin position="84"/>
        <end position="107"/>
    </location>
</feature>
<evidence type="ECO:0000256" key="4">
    <source>
        <dbReference type="ARBA" id="ARBA00023136"/>
    </source>
</evidence>
<dbReference type="HAMAP" id="MF_01350">
    <property type="entry name" value="NDH1_NuoH"/>
    <property type="match status" value="1"/>
</dbReference>
<dbReference type="InterPro" id="IPR001694">
    <property type="entry name" value="NADH_UbQ_OxRdtase_su1/FPO"/>
</dbReference>
<dbReference type="GO" id="GO:0003954">
    <property type="term" value="F:NADH dehydrogenase activity"/>
    <property type="evidence" value="ECO:0007669"/>
    <property type="project" value="TreeGrafter"/>
</dbReference>
<feature type="transmembrane region" description="Helical" evidence="5">
    <location>
        <begin position="191"/>
        <end position="209"/>
    </location>
</feature>
<dbReference type="InterPro" id="IPR018086">
    <property type="entry name" value="NADH_UbQ_OxRdtase_su1_CS"/>
</dbReference>
<evidence type="ECO:0000256" key="1">
    <source>
        <dbReference type="ARBA" id="ARBA00004141"/>
    </source>
</evidence>
<keyword evidence="3 5" id="KW-1133">Transmembrane helix</keyword>
<dbReference type="GO" id="GO:0016020">
    <property type="term" value="C:membrane"/>
    <property type="evidence" value="ECO:0007669"/>
    <property type="project" value="UniProtKB-SubCell"/>
</dbReference>
<name>A0A382DUY3_9ZZZZ</name>